<accession>A0ABR9Y346</accession>
<dbReference type="EMBL" id="JABCQG010000003">
    <property type="protein sequence ID" value="MBF0858363.1"/>
    <property type="molecule type" value="Genomic_DNA"/>
</dbReference>
<reference evidence="6" key="2">
    <citation type="submission" date="2020-11" db="EMBL/GenBank/DDBJ databases">
        <title>Description of novel Gluconobacter species.</title>
        <authorList>
            <person name="Cleenwerck I."/>
            <person name="Cnockaert M."/>
            <person name="Borremans W."/>
            <person name="Wieme A.D."/>
            <person name="De Vuyst L."/>
            <person name="Vandamme P."/>
        </authorList>
    </citation>
    <scope>NUCLEOTIDE SEQUENCE</scope>
    <source>
        <strain evidence="6">LMG 31484</strain>
    </source>
</reference>
<evidence type="ECO:0000256" key="4">
    <source>
        <dbReference type="PROSITE-ProRule" id="PRU00335"/>
    </source>
</evidence>
<dbReference type="InterPro" id="IPR009057">
    <property type="entry name" value="Homeodomain-like_sf"/>
</dbReference>
<dbReference type="Proteomes" id="UP000623107">
    <property type="component" value="Unassembled WGS sequence"/>
</dbReference>
<gene>
    <name evidence="6" type="ORF">HKD24_03920</name>
</gene>
<evidence type="ECO:0000256" key="2">
    <source>
        <dbReference type="ARBA" id="ARBA00023125"/>
    </source>
</evidence>
<comment type="caution">
    <text evidence="6">The sequence shown here is derived from an EMBL/GenBank/DDBJ whole genome shotgun (WGS) entry which is preliminary data.</text>
</comment>
<reference evidence="6" key="1">
    <citation type="submission" date="2020-04" db="EMBL/GenBank/DDBJ databases">
        <authorList>
            <person name="Sombolestani A."/>
        </authorList>
    </citation>
    <scope>NUCLEOTIDE SEQUENCE</scope>
    <source>
        <strain evidence="6">LMG 31484</strain>
    </source>
</reference>
<proteinExistence type="predicted"/>
<dbReference type="PANTHER" id="PTHR47506:SF1">
    <property type="entry name" value="HTH-TYPE TRANSCRIPTIONAL REGULATOR YJDC"/>
    <property type="match status" value="1"/>
</dbReference>
<keyword evidence="7" id="KW-1185">Reference proteome</keyword>
<dbReference type="PROSITE" id="PS50977">
    <property type="entry name" value="HTH_TETR_2"/>
    <property type="match status" value="1"/>
</dbReference>
<name>A0ABR9Y346_9PROT</name>
<evidence type="ECO:0000259" key="5">
    <source>
        <dbReference type="PROSITE" id="PS50977"/>
    </source>
</evidence>
<evidence type="ECO:0000256" key="3">
    <source>
        <dbReference type="ARBA" id="ARBA00023163"/>
    </source>
</evidence>
<dbReference type="InterPro" id="IPR036271">
    <property type="entry name" value="Tet_transcr_reg_TetR-rel_C_sf"/>
</dbReference>
<keyword evidence="2 4" id="KW-0238">DNA-binding</keyword>
<evidence type="ECO:0000313" key="6">
    <source>
        <dbReference type="EMBL" id="MBF0858363.1"/>
    </source>
</evidence>
<dbReference type="SUPFAM" id="SSF46689">
    <property type="entry name" value="Homeodomain-like"/>
    <property type="match status" value="1"/>
</dbReference>
<feature type="DNA-binding region" description="H-T-H motif" evidence="4">
    <location>
        <begin position="26"/>
        <end position="45"/>
    </location>
</feature>
<evidence type="ECO:0000313" key="7">
    <source>
        <dbReference type="Proteomes" id="UP000623107"/>
    </source>
</evidence>
<dbReference type="Pfam" id="PF00440">
    <property type="entry name" value="TetR_N"/>
    <property type="match status" value="1"/>
</dbReference>
<keyword evidence="1" id="KW-0805">Transcription regulation</keyword>
<feature type="domain" description="HTH tetR-type" evidence="5">
    <location>
        <begin position="3"/>
        <end position="63"/>
    </location>
</feature>
<evidence type="ECO:0000256" key="1">
    <source>
        <dbReference type="ARBA" id="ARBA00023015"/>
    </source>
</evidence>
<dbReference type="Pfam" id="PF21993">
    <property type="entry name" value="TetR_C_13_2"/>
    <property type="match status" value="1"/>
</dbReference>
<protein>
    <submittedName>
        <fullName evidence="6">TetR/AcrR family transcriptional regulator</fullName>
    </submittedName>
</protein>
<dbReference type="Gene3D" id="1.10.357.10">
    <property type="entry name" value="Tetracycline Repressor, domain 2"/>
    <property type="match status" value="1"/>
</dbReference>
<dbReference type="InterPro" id="IPR054156">
    <property type="entry name" value="YxaF_TetR_C"/>
</dbReference>
<organism evidence="6 7">
    <name type="scientific">Gluconobacter vitians</name>
    <dbReference type="NCBI Taxonomy" id="2728102"/>
    <lineage>
        <taxon>Bacteria</taxon>
        <taxon>Pseudomonadati</taxon>
        <taxon>Pseudomonadota</taxon>
        <taxon>Alphaproteobacteria</taxon>
        <taxon>Acetobacterales</taxon>
        <taxon>Acetobacteraceae</taxon>
        <taxon>Gluconobacter</taxon>
    </lineage>
</organism>
<dbReference type="InterPro" id="IPR001647">
    <property type="entry name" value="HTH_TetR"/>
</dbReference>
<sequence length="199" mass="22750">MVRRNRDSVLGNIAEVFRRYGYEGASLGRMTAATGLGKGSLYNFFPDGKEQMAHEVLSHVHRWFEEEIFRPLEADVSPDHGLQRMFDSVETYFQSGRRICLMGLFALETEDAFSSQIRTYFVRWEEVLELCLQRSGWGEHEARDLAEDTVSGIQGALVLAQARREPDVFVRRMHALRIRLSHPASGARQSGIRDCLQGR</sequence>
<dbReference type="SUPFAM" id="SSF48498">
    <property type="entry name" value="Tetracyclin repressor-like, C-terminal domain"/>
    <property type="match status" value="1"/>
</dbReference>
<dbReference type="PANTHER" id="PTHR47506">
    <property type="entry name" value="TRANSCRIPTIONAL REGULATORY PROTEIN"/>
    <property type="match status" value="1"/>
</dbReference>
<keyword evidence="3" id="KW-0804">Transcription</keyword>